<sequence>MNIMQVSRLFSVAPNGPVSAASGELVHLRQGDLDGACGPYCLFSALITLGLLQRDDLLENMSFWKGSSREGRLRDALKKFGVLSSDGTFGWDLVELTSYYKRMGLIAQHDESSKKQVMQSVCEAIDVGRLPIVGVDWIGGGGHWLLVVGYQGVKEGDHIQRTHLLCLDPWQESPKASLWNAVIEVYDAEGGAVNKGRLSSNHWNMRGEVTKCQVKDTVILSIKL</sequence>
<gene>
    <name evidence="1" type="ORF">N5C05_02435</name>
</gene>
<dbReference type="EMBL" id="JAOBYN010000002">
    <property type="protein sequence ID" value="MDH1053613.1"/>
    <property type="molecule type" value="Genomic_DNA"/>
</dbReference>
<protein>
    <submittedName>
        <fullName evidence="1">Uncharacterized protein</fullName>
    </submittedName>
</protein>
<dbReference type="RefSeq" id="WP_280052777.1">
    <property type="nucleotide sequence ID" value="NZ_JAOBYN010000002.1"/>
</dbReference>
<proteinExistence type="predicted"/>
<comment type="caution">
    <text evidence="1">The sequence shown here is derived from an EMBL/GenBank/DDBJ whole genome shotgun (WGS) entry which is preliminary data.</text>
</comment>
<dbReference type="Proteomes" id="UP001158730">
    <property type="component" value="Unassembled WGS sequence"/>
</dbReference>
<name>A0AA42MXJ0_AQUAC</name>
<dbReference type="AlphaFoldDB" id="A0AA42MXJ0"/>
<accession>A0AA42MXJ0</accession>
<evidence type="ECO:0000313" key="1">
    <source>
        <dbReference type="EMBL" id="MDH1053613.1"/>
    </source>
</evidence>
<evidence type="ECO:0000313" key="2">
    <source>
        <dbReference type="Proteomes" id="UP001158730"/>
    </source>
</evidence>
<organism evidence="1 2">
    <name type="scientific">Aquipseudomonas alcaligenes</name>
    <name type="common">Pseudomonas alcaligenes</name>
    <dbReference type="NCBI Taxonomy" id="43263"/>
    <lineage>
        <taxon>Bacteria</taxon>
        <taxon>Pseudomonadati</taxon>
        <taxon>Pseudomonadota</taxon>
        <taxon>Gammaproteobacteria</taxon>
        <taxon>Pseudomonadales</taxon>
        <taxon>Pseudomonadaceae</taxon>
        <taxon>Aquipseudomonas</taxon>
    </lineage>
</organism>
<reference evidence="1" key="1">
    <citation type="submission" date="2022-09" db="EMBL/GenBank/DDBJ databases">
        <title>Intensive care unit water sources are persistently colonized with multi-drug resistant bacteria and are the site of extensive horizontal gene transfer of antibiotic resistance genes.</title>
        <authorList>
            <person name="Diorio-Toth L."/>
        </authorList>
    </citation>
    <scope>NUCLEOTIDE SEQUENCE</scope>
    <source>
        <strain evidence="1">GD03990</strain>
    </source>
</reference>